<dbReference type="EMBL" id="CYXO01000028">
    <property type="protein sequence ID" value="CUN26303.1"/>
    <property type="molecule type" value="Genomic_DNA"/>
</dbReference>
<protein>
    <submittedName>
        <fullName evidence="1">Uncharacterized protein</fullName>
    </submittedName>
</protein>
<dbReference type="EMBL" id="CYYM01000003">
    <property type="protein sequence ID" value="CUN73108.1"/>
    <property type="molecule type" value="Genomic_DNA"/>
</dbReference>
<evidence type="ECO:0000313" key="1">
    <source>
        <dbReference type="EMBL" id="CUN26303.1"/>
    </source>
</evidence>
<gene>
    <name evidence="2" type="ORF">ERS852408_00827</name>
    <name evidence="1" type="ORF">ERS852573_02981</name>
</gene>
<accession>A0A173VGL2</accession>
<name>A0A173VGL2_9FIRM</name>
<evidence type="ECO:0000313" key="3">
    <source>
        <dbReference type="Proteomes" id="UP000095380"/>
    </source>
</evidence>
<evidence type="ECO:0000313" key="4">
    <source>
        <dbReference type="Proteomes" id="UP000095597"/>
    </source>
</evidence>
<proteinExistence type="predicted"/>
<evidence type="ECO:0000313" key="2">
    <source>
        <dbReference type="EMBL" id="CUN73108.1"/>
    </source>
</evidence>
<dbReference type="AlphaFoldDB" id="A0A173VGL2"/>
<dbReference type="Proteomes" id="UP000095380">
    <property type="component" value="Unassembled WGS sequence"/>
</dbReference>
<dbReference type="RefSeq" id="WP_055194021.1">
    <property type="nucleotide sequence ID" value="NZ_CYXO01000028.1"/>
</dbReference>
<dbReference type="Proteomes" id="UP000095597">
    <property type="component" value="Unassembled WGS sequence"/>
</dbReference>
<sequence length="78" mass="9272">MKIKTMAFREVYNLFVDVWELYRKYGARRLDDAECEAMTREADAINEKYQSDLAKDMLVSVIREVSKDARMKIKDTEE</sequence>
<reference evidence="3 4" key="1">
    <citation type="submission" date="2015-09" db="EMBL/GenBank/DDBJ databases">
        <authorList>
            <consortium name="Pathogen Informatics"/>
        </authorList>
    </citation>
    <scope>NUCLEOTIDE SEQUENCE [LARGE SCALE GENOMIC DNA]</scope>
    <source>
        <strain evidence="2 3">2789STDY5608851</strain>
        <strain evidence="1 4">2789STDY5834961</strain>
    </source>
</reference>
<organism evidence="1 4">
    <name type="scientific">Dorea longicatena</name>
    <dbReference type="NCBI Taxonomy" id="88431"/>
    <lineage>
        <taxon>Bacteria</taxon>
        <taxon>Bacillati</taxon>
        <taxon>Bacillota</taxon>
        <taxon>Clostridia</taxon>
        <taxon>Lachnospirales</taxon>
        <taxon>Lachnospiraceae</taxon>
        <taxon>Dorea</taxon>
    </lineage>
</organism>